<comment type="cofactor">
    <cofactor evidence="7 8">
        <name>FMN</name>
        <dbReference type="ChEBI" id="CHEBI:58210"/>
    </cofactor>
    <text evidence="7 8">Binds 1 FMN per subunit.</text>
</comment>
<evidence type="ECO:0000256" key="4">
    <source>
        <dbReference type="ARBA" id="ARBA00022643"/>
    </source>
</evidence>
<dbReference type="GO" id="GO:0008615">
    <property type="term" value="P:pyridoxine biosynthetic process"/>
    <property type="evidence" value="ECO:0007669"/>
    <property type="project" value="UniProtKB-UniRule"/>
</dbReference>
<feature type="binding site" evidence="7 8">
    <location>
        <position position="179"/>
    </location>
    <ligand>
        <name>FMN</name>
        <dbReference type="ChEBI" id="CHEBI:58210"/>
    </ligand>
</feature>
<dbReference type="PIRSF" id="PIRSF000190">
    <property type="entry name" value="Pyd_amn-ph_oxd"/>
    <property type="match status" value="1"/>
</dbReference>
<dbReference type="InterPro" id="IPR012349">
    <property type="entry name" value="Split_barrel_FMN-bd"/>
</dbReference>
<organism evidence="11 12">
    <name type="scientific">Dokdonella koreensis DS-123</name>
    <dbReference type="NCBI Taxonomy" id="1300342"/>
    <lineage>
        <taxon>Bacteria</taxon>
        <taxon>Pseudomonadati</taxon>
        <taxon>Pseudomonadota</taxon>
        <taxon>Gammaproteobacteria</taxon>
        <taxon>Lysobacterales</taxon>
        <taxon>Rhodanobacteraceae</taxon>
        <taxon>Dokdonella</taxon>
    </lineage>
</organism>
<evidence type="ECO:0000256" key="7">
    <source>
        <dbReference type="HAMAP-Rule" id="MF_01629"/>
    </source>
</evidence>
<feature type="binding site" evidence="7">
    <location>
        <position position="117"/>
    </location>
    <ligand>
        <name>substrate</name>
    </ligand>
</feature>
<keyword evidence="4 7" id="KW-0288">FMN</keyword>
<dbReference type="EC" id="1.4.3.5" evidence="7"/>
<feature type="binding site" evidence="7">
    <location>
        <position position="121"/>
    </location>
    <ligand>
        <name>substrate</name>
    </ligand>
</feature>
<comment type="catalytic activity">
    <reaction evidence="7">
        <text>pyridoxine 5'-phosphate + O2 = pyridoxal 5'-phosphate + H2O2</text>
        <dbReference type="Rhea" id="RHEA:15149"/>
        <dbReference type="ChEBI" id="CHEBI:15379"/>
        <dbReference type="ChEBI" id="CHEBI:16240"/>
        <dbReference type="ChEBI" id="CHEBI:58589"/>
        <dbReference type="ChEBI" id="CHEBI:597326"/>
        <dbReference type="EC" id="1.4.3.5"/>
    </reaction>
</comment>
<dbReference type="OrthoDB" id="9780392at2"/>
<feature type="binding site" evidence="7 8">
    <location>
        <position position="75"/>
    </location>
    <ligand>
        <name>FMN</name>
        <dbReference type="ChEBI" id="CHEBI:58210"/>
    </ligand>
</feature>
<dbReference type="InterPro" id="IPR019576">
    <property type="entry name" value="Pyridoxamine_oxidase_dimer_C"/>
</dbReference>
<dbReference type="Pfam" id="PF10590">
    <property type="entry name" value="PNP_phzG_C"/>
    <property type="match status" value="1"/>
</dbReference>
<dbReference type="PANTHER" id="PTHR10851">
    <property type="entry name" value="PYRIDOXINE-5-PHOSPHATE OXIDASE"/>
    <property type="match status" value="1"/>
</dbReference>
<dbReference type="InterPro" id="IPR019740">
    <property type="entry name" value="Pyridox_Oxase_CS"/>
</dbReference>
<keyword evidence="3 7" id="KW-0285">Flavoprotein</keyword>
<evidence type="ECO:0000256" key="5">
    <source>
        <dbReference type="ARBA" id="ARBA00023002"/>
    </source>
</evidence>
<dbReference type="Proteomes" id="UP000076830">
    <property type="component" value="Chromosome"/>
</dbReference>
<feature type="domain" description="Pyridoxamine 5'-phosphate oxidase N-terminal" evidence="9">
    <location>
        <begin position="33"/>
        <end position="153"/>
    </location>
</feature>
<accession>A0A167GML0</accession>
<dbReference type="GO" id="GO:0010181">
    <property type="term" value="F:FMN binding"/>
    <property type="evidence" value="ECO:0007669"/>
    <property type="project" value="UniProtKB-UniRule"/>
</dbReference>
<dbReference type="PANTHER" id="PTHR10851:SF0">
    <property type="entry name" value="PYRIDOXINE-5'-PHOSPHATE OXIDASE"/>
    <property type="match status" value="1"/>
</dbReference>
<dbReference type="NCBIfam" id="NF004231">
    <property type="entry name" value="PRK05679.1"/>
    <property type="match status" value="1"/>
</dbReference>
<dbReference type="UniPathway" id="UPA01068">
    <property type="reaction ID" value="UER00304"/>
</dbReference>
<dbReference type="InterPro" id="IPR000659">
    <property type="entry name" value="Pyridox_Oxase"/>
</dbReference>
<dbReference type="SUPFAM" id="SSF50475">
    <property type="entry name" value="FMN-binding split barrel"/>
    <property type="match status" value="1"/>
</dbReference>
<dbReference type="FunFam" id="2.30.110.10:FF:000020">
    <property type="entry name" value="PNPO isoform 11"/>
    <property type="match status" value="1"/>
</dbReference>
<protein>
    <recommendedName>
        <fullName evidence="7">Pyridoxine/pyridoxamine 5'-phosphate oxidase</fullName>
        <ecNumber evidence="7">1.4.3.5</ecNumber>
    </recommendedName>
    <alternativeName>
        <fullName evidence="7">PNP/PMP oxidase</fullName>
        <shortName evidence="7">PNPOx</shortName>
    </alternativeName>
    <alternativeName>
        <fullName evidence="7">Pyridoxal 5'-phosphate synthase</fullName>
    </alternativeName>
</protein>
<evidence type="ECO:0000256" key="6">
    <source>
        <dbReference type="ARBA" id="ARBA00023096"/>
    </source>
</evidence>
<comment type="similarity">
    <text evidence="1 7">Belongs to the pyridoxamine 5'-phosphate oxidase family.</text>
</comment>
<feature type="binding site" evidence="7 8">
    <location>
        <begin position="68"/>
        <end position="69"/>
    </location>
    <ligand>
        <name>FMN</name>
        <dbReference type="ChEBI" id="CHEBI:58210"/>
    </ligand>
</feature>
<dbReference type="GO" id="GO:0004733">
    <property type="term" value="F:pyridoxamine phosphate oxidase activity"/>
    <property type="evidence" value="ECO:0007669"/>
    <property type="project" value="UniProtKB-UniRule"/>
</dbReference>
<evidence type="ECO:0000256" key="1">
    <source>
        <dbReference type="ARBA" id="ARBA00007301"/>
    </source>
</evidence>
<dbReference type="Pfam" id="PF01243">
    <property type="entry name" value="PNPOx_N"/>
    <property type="match status" value="1"/>
</dbReference>
<dbReference type="PROSITE" id="PS01064">
    <property type="entry name" value="PYRIDOX_OXIDASE"/>
    <property type="match status" value="1"/>
</dbReference>
<keyword evidence="12" id="KW-1185">Reference proteome</keyword>
<evidence type="ECO:0000256" key="8">
    <source>
        <dbReference type="PIRSR" id="PIRSR000190-2"/>
    </source>
</evidence>
<comment type="subunit">
    <text evidence="2 7">Homodimer.</text>
</comment>
<dbReference type="AlphaFoldDB" id="A0A167GML0"/>
<feature type="binding site" evidence="7">
    <location>
        <position position="125"/>
    </location>
    <ligand>
        <name>substrate</name>
    </ligand>
</feature>
<keyword evidence="5 7" id="KW-0560">Oxidoreductase</keyword>
<dbReference type="RefSeq" id="WP_083965336.1">
    <property type="nucleotide sequence ID" value="NZ_CP015249.1"/>
</dbReference>
<comment type="caution">
    <text evidence="7">Lacks conserved residue(s) required for the propagation of feature annotation.</text>
</comment>
<feature type="binding site" evidence="7 8">
    <location>
        <begin position="134"/>
        <end position="135"/>
    </location>
    <ligand>
        <name>FMN</name>
        <dbReference type="ChEBI" id="CHEBI:58210"/>
    </ligand>
</feature>
<feature type="binding site" evidence="7 8">
    <location>
        <position position="189"/>
    </location>
    <ligand>
        <name>FMN</name>
        <dbReference type="ChEBI" id="CHEBI:58210"/>
    </ligand>
</feature>
<gene>
    <name evidence="7" type="primary">pdxH</name>
    <name evidence="11" type="ORF">I596_700</name>
</gene>
<evidence type="ECO:0000259" key="9">
    <source>
        <dbReference type="Pfam" id="PF01243"/>
    </source>
</evidence>
<reference evidence="11 12" key="1">
    <citation type="submission" date="2016-04" db="EMBL/GenBank/DDBJ databases">
        <title>Complete genome sequence of Dokdonella koreensis DS-123T.</title>
        <authorList>
            <person name="Kim J.F."/>
            <person name="Lee H."/>
            <person name="Kwak M.-J."/>
        </authorList>
    </citation>
    <scope>NUCLEOTIDE SEQUENCE [LARGE SCALE GENOMIC DNA]</scope>
    <source>
        <strain evidence="11 12">DS-123</strain>
    </source>
</reference>
<evidence type="ECO:0000313" key="12">
    <source>
        <dbReference type="Proteomes" id="UP000076830"/>
    </source>
</evidence>
<feature type="domain" description="Pyridoxine 5'-phosphate oxidase dimerisation C-terminal" evidence="10">
    <location>
        <begin position="166"/>
        <end position="207"/>
    </location>
</feature>
<dbReference type="STRING" id="1300342.I596_700"/>
<dbReference type="EMBL" id="CP015249">
    <property type="protein sequence ID" value="ANB16736.1"/>
    <property type="molecule type" value="Genomic_DNA"/>
</dbReference>
<name>A0A167GML0_9GAMM</name>
<dbReference type="KEGG" id="dko:I596_700"/>
<dbReference type="InterPro" id="IPR011576">
    <property type="entry name" value="Pyridox_Oxase_N"/>
</dbReference>
<feature type="binding site" evidence="7">
    <location>
        <position position="58"/>
    </location>
    <ligand>
        <name>substrate</name>
    </ligand>
</feature>
<evidence type="ECO:0000313" key="11">
    <source>
        <dbReference type="EMBL" id="ANB16736.1"/>
    </source>
</evidence>
<dbReference type="PATRIC" id="fig|1300342.3.peg.686"/>
<comment type="catalytic activity">
    <reaction evidence="7">
        <text>pyridoxamine 5'-phosphate + O2 + H2O = pyridoxal 5'-phosphate + H2O2 + NH4(+)</text>
        <dbReference type="Rhea" id="RHEA:15817"/>
        <dbReference type="ChEBI" id="CHEBI:15377"/>
        <dbReference type="ChEBI" id="CHEBI:15379"/>
        <dbReference type="ChEBI" id="CHEBI:16240"/>
        <dbReference type="ChEBI" id="CHEBI:28938"/>
        <dbReference type="ChEBI" id="CHEBI:58451"/>
        <dbReference type="ChEBI" id="CHEBI:597326"/>
        <dbReference type="EC" id="1.4.3.5"/>
    </reaction>
</comment>
<feature type="binding site" evidence="7 8">
    <location>
        <position position="99"/>
    </location>
    <ligand>
        <name>FMN</name>
        <dbReference type="ChEBI" id="CHEBI:58210"/>
    </ligand>
</feature>
<feature type="binding site" evidence="7 8">
    <location>
        <begin position="53"/>
        <end position="58"/>
    </location>
    <ligand>
        <name>FMN</name>
        <dbReference type="ChEBI" id="CHEBI:58210"/>
    </ligand>
</feature>
<evidence type="ECO:0000256" key="2">
    <source>
        <dbReference type="ARBA" id="ARBA00011738"/>
    </source>
</evidence>
<proteinExistence type="inferred from homology"/>
<dbReference type="HAMAP" id="MF_01629">
    <property type="entry name" value="PdxH"/>
    <property type="match status" value="1"/>
</dbReference>
<evidence type="ECO:0000259" key="10">
    <source>
        <dbReference type="Pfam" id="PF10590"/>
    </source>
</evidence>
<dbReference type="Gene3D" id="2.30.110.10">
    <property type="entry name" value="Electron Transport, Fmn-binding Protein, Chain A"/>
    <property type="match status" value="1"/>
</dbReference>
<sequence>MTESLPRTDDDPLYQQAIAGFADLLAQAEAAGEPEPTAMTLATCDADGRLSARIVLLKGVGADGFRFFTNYESAKAQQLAAHAQAALCFHWKRLRDQVQVRVEGRVQRLPAEASDAYFARRPRGSQLGAWASLQSQTLPDRATFEARYAELEHRYADMPVPRPPHWGGYRLVPDRIEFWFGAQYRLHDRDLYERGADGRWSRRNLYP</sequence>
<comment type="pathway">
    <text evidence="7">Cofactor metabolism; pyridoxal 5'-phosphate salvage; pyridoxal 5'-phosphate from pyridoxamine 5'-phosphate: step 1/1.</text>
</comment>
<feature type="binding site" evidence="7">
    <location>
        <begin position="185"/>
        <end position="187"/>
    </location>
    <ligand>
        <name>substrate</name>
    </ligand>
</feature>
<keyword evidence="6 7" id="KW-0664">Pyridoxine biosynthesis</keyword>
<evidence type="ECO:0000256" key="3">
    <source>
        <dbReference type="ARBA" id="ARBA00022630"/>
    </source>
</evidence>
<comment type="function">
    <text evidence="7">Catalyzes the oxidation of either pyridoxine 5'-phosphate (PNP) or pyridoxamine 5'-phosphate (PMP) into pyridoxal 5'-phosphate (PLP).</text>
</comment>
<comment type="pathway">
    <text evidence="7">Cofactor metabolism; pyridoxal 5'-phosphate salvage; pyridoxal 5'-phosphate from pyridoxine 5'-phosphate: step 1/1.</text>
</comment>
<dbReference type="NCBIfam" id="TIGR00558">
    <property type="entry name" value="pdxH"/>
    <property type="match status" value="1"/>
</dbReference>